<dbReference type="Proteomes" id="UP000235786">
    <property type="component" value="Unassembled WGS sequence"/>
</dbReference>
<sequence length="137" mass="14899">MRVKVILVALFALIVARLDAAKLGEHRHAHMNMAFERQLSASSDSVRAITQCHTYGKSYSICETITKRPASTKFTYWHHRGSGSSQSAPQTTPEPIGFNEIALSNLRAMEVSTTAMMEDGAMASQRPASQVASNTGS</sequence>
<dbReference type="EMBL" id="KZ613948">
    <property type="protein sequence ID" value="PMD37834.1"/>
    <property type="molecule type" value="Genomic_DNA"/>
</dbReference>
<gene>
    <name evidence="2" type="ORF">L207DRAFT_635296</name>
</gene>
<keyword evidence="1" id="KW-0732">Signal</keyword>
<evidence type="ECO:0000256" key="1">
    <source>
        <dbReference type="SAM" id="SignalP"/>
    </source>
</evidence>
<evidence type="ECO:0000313" key="2">
    <source>
        <dbReference type="EMBL" id="PMD37834.1"/>
    </source>
</evidence>
<protein>
    <submittedName>
        <fullName evidence="2">Uncharacterized protein</fullName>
    </submittedName>
</protein>
<evidence type="ECO:0000313" key="3">
    <source>
        <dbReference type="Proteomes" id="UP000235786"/>
    </source>
</evidence>
<reference evidence="2 3" key="1">
    <citation type="submission" date="2016-04" db="EMBL/GenBank/DDBJ databases">
        <title>A degradative enzymes factory behind the ericoid mycorrhizal symbiosis.</title>
        <authorList>
            <consortium name="DOE Joint Genome Institute"/>
            <person name="Martino E."/>
            <person name="Morin E."/>
            <person name="Grelet G."/>
            <person name="Kuo A."/>
            <person name="Kohler A."/>
            <person name="Daghino S."/>
            <person name="Barry K."/>
            <person name="Choi C."/>
            <person name="Cichocki N."/>
            <person name="Clum A."/>
            <person name="Copeland A."/>
            <person name="Hainaut M."/>
            <person name="Haridas S."/>
            <person name="Labutti K."/>
            <person name="Lindquist E."/>
            <person name="Lipzen A."/>
            <person name="Khouja H.-R."/>
            <person name="Murat C."/>
            <person name="Ohm R."/>
            <person name="Olson A."/>
            <person name="Spatafora J."/>
            <person name="Veneault-Fourrey C."/>
            <person name="Henrissat B."/>
            <person name="Grigoriev I."/>
            <person name="Martin F."/>
            <person name="Perotto S."/>
        </authorList>
    </citation>
    <scope>NUCLEOTIDE SEQUENCE [LARGE SCALE GENOMIC DNA]</scope>
    <source>
        <strain evidence="2 3">F</strain>
    </source>
</reference>
<keyword evidence="3" id="KW-1185">Reference proteome</keyword>
<accession>A0A2J6RH27</accession>
<organism evidence="2 3">
    <name type="scientific">Hyaloscypha variabilis (strain UAMH 11265 / GT02V1 / F)</name>
    <name type="common">Meliniomyces variabilis</name>
    <dbReference type="NCBI Taxonomy" id="1149755"/>
    <lineage>
        <taxon>Eukaryota</taxon>
        <taxon>Fungi</taxon>
        <taxon>Dikarya</taxon>
        <taxon>Ascomycota</taxon>
        <taxon>Pezizomycotina</taxon>
        <taxon>Leotiomycetes</taxon>
        <taxon>Helotiales</taxon>
        <taxon>Hyaloscyphaceae</taxon>
        <taxon>Hyaloscypha</taxon>
        <taxon>Hyaloscypha variabilis</taxon>
    </lineage>
</organism>
<proteinExistence type="predicted"/>
<feature type="signal peptide" evidence="1">
    <location>
        <begin position="1"/>
        <end position="20"/>
    </location>
</feature>
<dbReference type="AlphaFoldDB" id="A0A2J6RH27"/>
<name>A0A2J6RH27_HYAVF</name>
<feature type="chain" id="PRO_5014334729" evidence="1">
    <location>
        <begin position="21"/>
        <end position="137"/>
    </location>
</feature>